<dbReference type="OrthoDB" id="10261212at2759"/>
<evidence type="ECO:0000313" key="3">
    <source>
        <dbReference type="EMBL" id="PTB72105.1"/>
    </source>
</evidence>
<dbReference type="GO" id="GO:0004843">
    <property type="term" value="F:cysteine-type deubiquitinase activity"/>
    <property type="evidence" value="ECO:0007669"/>
    <property type="project" value="InterPro"/>
</dbReference>
<feature type="compositionally biased region" description="Polar residues" evidence="1">
    <location>
        <begin position="678"/>
        <end position="690"/>
    </location>
</feature>
<organism evidence="3 4">
    <name type="scientific">Trichoderma longibrachiatum ATCC 18648</name>
    <dbReference type="NCBI Taxonomy" id="983965"/>
    <lineage>
        <taxon>Eukaryota</taxon>
        <taxon>Fungi</taxon>
        <taxon>Dikarya</taxon>
        <taxon>Ascomycota</taxon>
        <taxon>Pezizomycotina</taxon>
        <taxon>Sordariomycetes</taxon>
        <taxon>Hypocreomycetidae</taxon>
        <taxon>Hypocreales</taxon>
        <taxon>Hypocreaceae</taxon>
        <taxon>Trichoderma</taxon>
    </lineage>
</organism>
<feature type="compositionally biased region" description="Polar residues" evidence="1">
    <location>
        <begin position="796"/>
        <end position="812"/>
    </location>
</feature>
<dbReference type="GO" id="GO:0005829">
    <property type="term" value="C:cytosol"/>
    <property type="evidence" value="ECO:0007669"/>
    <property type="project" value="TreeGrafter"/>
</dbReference>
<reference evidence="3 4" key="1">
    <citation type="submission" date="2016-07" db="EMBL/GenBank/DDBJ databases">
        <title>Multiple horizontal gene transfer events from other fungi enriched the ability of initially mycotrophic Trichoderma (Ascomycota) to feed on dead plant biomass.</title>
        <authorList>
            <consortium name="DOE Joint Genome Institute"/>
            <person name="Aerts A."/>
            <person name="Atanasova L."/>
            <person name="Chenthamara K."/>
            <person name="Zhang J."/>
            <person name="Grujic M."/>
            <person name="Henrissat B."/>
            <person name="Kuo A."/>
            <person name="Salamov A."/>
            <person name="Lipzen A."/>
            <person name="Labutti K."/>
            <person name="Barry K."/>
            <person name="Miao Y."/>
            <person name="Rahimi M.J."/>
            <person name="Shen Q."/>
            <person name="Grigoriev I.V."/>
            <person name="Kubicek C.P."/>
            <person name="Druzhinina I.S."/>
        </authorList>
    </citation>
    <scope>NUCLEOTIDE SEQUENCE [LARGE SCALE GENOMIC DNA]</scope>
    <source>
        <strain evidence="3 4">ATCC 18648</strain>
    </source>
</reference>
<evidence type="ECO:0000313" key="4">
    <source>
        <dbReference type="Proteomes" id="UP000240760"/>
    </source>
</evidence>
<keyword evidence="4" id="KW-1185">Reference proteome</keyword>
<evidence type="ECO:0000256" key="1">
    <source>
        <dbReference type="SAM" id="MobiDB-lite"/>
    </source>
</evidence>
<feature type="compositionally biased region" description="Polar residues" evidence="1">
    <location>
        <begin position="1096"/>
        <end position="1109"/>
    </location>
</feature>
<dbReference type="GO" id="GO:0071108">
    <property type="term" value="P:protein K48-linked deubiquitination"/>
    <property type="evidence" value="ECO:0007669"/>
    <property type="project" value="TreeGrafter"/>
</dbReference>
<dbReference type="Pfam" id="PF04424">
    <property type="entry name" value="MINDY_DUB"/>
    <property type="match status" value="1"/>
</dbReference>
<proteinExistence type="predicted"/>
<feature type="compositionally biased region" description="Basic and acidic residues" evidence="1">
    <location>
        <begin position="273"/>
        <end position="288"/>
    </location>
</feature>
<dbReference type="PANTHER" id="PTHR18063">
    <property type="entry name" value="NF-E2 INDUCIBLE PROTEIN"/>
    <property type="match status" value="1"/>
</dbReference>
<feature type="region of interest" description="Disordered" evidence="1">
    <location>
        <begin position="105"/>
        <end position="129"/>
    </location>
</feature>
<feature type="compositionally biased region" description="Low complexity" evidence="1">
    <location>
        <begin position="869"/>
        <end position="883"/>
    </location>
</feature>
<dbReference type="PANTHER" id="PTHR18063:SF6">
    <property type="entry name" value="UBIQUITIN CARBOXYL-TERMINAL HYDROLASE"/>
    <property type="match status" value="1"/>
</dbReference>
<feature type="compositionally biased region" description="Low complexity" evidence="1">
    <location>
        <begin position="666"/>
        <end position="676"/>
    </location>
</feature>
<feature type="region of interest" description="Disordered" evidence="1">
    <location>
        <begin position="1086"/>
        <end position="1111"/>
    </location>
</feature>
<feature type="compositionally biased region" description="Basic and acidic residues" evidence="1">
    <location>
        <begin position="1086"/>
        <end position="1095"/>
    </location>
</feature>
<evidence type="ECO:0000259" key="2">
    <source>
        <dbReference type="Pfam" id="PF04424"/>
    </source>
</evidence>
<feature type="domain" description="MINDY deubiquitinase" evidence="2">
    <location>
        <begin position="356"/>
        <end position="660"/>
    </location>
</feature>
<dbReference type="InterPro" id="IPR007518">
    <property type="entry name" value="MINDY"/>
</dbReference>
<accession>A0A2T4BS41</accession>
<feature type="region of interest" description="Disordered" evidence="1">
    <location>
        <begin position="666"/>
        <end position="894"/>
    </location>
</feature>
<feature type="region of interest" description="Disordered" evidence="1">
    <location>
        <begin position="203"/>
        <end position="355"/>
    </location>
</feature>
<feature type="compositionally biased region" description="Basic and acidic residues" evidence="1">
    <location>
        <begin position="730"/>
        <end position="746"/>
    </location>
</feature>
<dbReference type="GO" id="GO:1990380">
    <property type="term" value="F:K48-linked deubiquitinase activity"/>
    <property type="evidence" value="ECO:0007669"/>
    <property type="project" value="InterPro"/>
</dbReference>
<gene>
    <name evidence="3" type="ORF">M440DRAFT_1473059</name>
</gene>
<dbReference type="GO" id="GO:0016807">
    <property type="term" value="F:cysteine-type carboxypeptidase activity"/>
    <property type="evidence" value="ECO:0007669"/>
    <property type="project" value="TreeGrafter"/>
</dbReference>
<protein>
    <recommendedName>
        <fullName evidence="2">MINDY deubiquitinase domain-containing protein</fullName>
    </recommendedName>
</protein>
<dbReference type="AlphaFoldDB" id="A0A2T4BS41"/>
<sequence length="1183" mass="129710">MNVRRVAHGCVVRFRSVGWPGEISELSVCIQAAIRTGVETLEHVDGVKAGEIGDRQIIQYVRCIASESSSSTASASPGIAEVPASLRPGGGAAIPVAAGVGFGSPDEEDSVWNEARRQPPGLNEPYQVPDALRPGVQRAETNPFLRKQAPSDANLPPPAITLQPPTATLSSLSLEENNVQNPWQPAAGVHTPQHREENLRIVAAPGDPDDPWARSPPEPPAKQPVSRSEDLISLHSEGSAWDESSPSEHGNRASPPQHATMPDDISREQNIWDDDRPALEDAKGKGKIPDLTPAQAAQLDDWSLIDAEPSSSSPPRQPQEDFSTDGLDEKPPLPPRQSGSRVRWTPSRPPVDGKAETYQIKNIRWHDASSSNNPRVSPILIQNENGPCPLVALVNALTLTTPDDIGDTALVQVLRLREQVSLSLLLDAVFDELMSPRRTSSEDSLPDVSELYSFLQSLHTGMNVNPRFIPAPEVVAAYEHTSLTELDASERRKYIPGTFENTAEMGLYATFSIPLIHGWLPPHDDPVRYAMERHAASYEDVQNLLFREEELEDKLASSEEGLTEAEQDLYQDIITIKIFLNESATQLTPWGIEVIQKAIRPGTFAILFRNDHFSTLYCHPHTRQLLTLVTDAGYRSHDEVVWESLRDVNGELNQFLSGDFRPVSGDAAAGSSSAAGEHSNNQNGGTWKTVTNKRGKTKEAAPQEEGGQASSTEQEDRDLALALQLQEEEDQRHREEQARRQRERALSEQYIEQAHLPIPVVRPGAGNAAAGNGARRDSAATAGGSQPPALPRRSSHSLGTNAASASASQRSLGNAAPVSQQVRPLVPPRRPGVNRPPDNSDEPPPPSYEQAAQVPAYLPPPGHPNHPESSPVASRQASRSSASTGPPAARGSLRCTSTMSSLLEGIVPPSRSTYELLLRGWQIGYPIIGSMQWIIKWYGMGKTSVPSALNIPGRIAWMTMESPGFLTLLYVMRTLPQKVGVEDLPWQNRVLAGLFVIHYSYRAILFPILQPSMAPIHIGVWALALGFQLCNALCLSSWLAAYGPTTPEAWASTSSLPQFILGIGIFYLGLSSNFFHDEELREIRRREQKRQDRIRAQSSNKDTNGSKDTSSVEKHYQIPQAGLFRYWFGFWMAAGWGCAPARAFLVNEVFSMLPRAVNGRKWYVEKFGEEKIRGRWAVIPGVV</sequence>
<feature type="compositionally biased region" description="Low complexity" evidence="1">
    <location>
        <begin position="764"/>
        <end position="773"/>
    </location>
</feature>
<dbReference type="Proteomes" id="UP000240760">
    <property type="component" value="Unassembled WGS sequence"/>
</dbReference>
<dbReference type="InterPro" id="IPR033979">
    <property type="entry name" value="MINDY_domain"/>
</dbReference>
<dbReference type="GO" id="GO:0071944">
    <property type="term" value="C:cell periphery"/>
    <property type="evidence" value="ECO:0007669"/>
    <property type="project" value="TreeGrafter"/>
</dbReference>
<dbReference type="EMBL" id="KZ679143">
    <property type="protein sequence ID" value="PTB72105.1"/>
    <property type="molecule type" value="Genomic_DNA"/>
</dbReference>
<name>A0A2T4BS41_TRILO</name>
<dbReference type="STRING" id="983965.A0A2T4BS41"/>